<dbReference type="Gene3D" id="1.10.8.60">
    <property type="match status" value="1"/>
</dbReference>
<dbReference type="AlphaFoldDB" id="A0A848K7F8"/>
<sequence length="427" mass="45553">MRESLIGEPSCVRRTFEVLGEVLTGTKEVTETDETFAARVLGEKNTALVSETVRLSASNSLSFAAALVDLIDLYGPEIGPGDGSDTPEWRRLELDGTTLSLPKTLSMFFPAETLGSAGVVVRLIGADCYGGPALFVNSTQENRAVARTVFDLITASAKKKNVLRGRVLHATCNEGLQLDISQLPDRERSSLSVPQAVWDEIDTNVAALTTRADLMRELGLGTRRGVLLAGPPGVGKSAISSIVARELVGDFTVILVDARAGSYVLRLVFEETKELGPTVVVLEDVDLYIGNRNNGTGGSALADFLAVMDGSERYEDVLTIASTNDPAALDKAATRASRFDSIIRLDYPDVRGRVAILRGLLAKLACAESVDADAVASSIGGDVSGADLQEIVRRAVLVHGVDLTTDRLRAVIAQGRWKPEPLVGNYL</sequence>
<accession>A0A848K7F8</accession>
<feature type="domain" description="AAA+ ATPase" evidence="3">
    <location>
        <begin position="222"/>
        <end position="349"/>
    </location>
</feature>
<evidence type="ECO:0000256" key="1">
    <source>
        <dbReference type="ARBA" id="ARBA00022741"/>
    </source>
</evidence>
<protein>
    <submittedName>
        <fullName evidence="4">ATP-binding protein</fullName>
    </submittedName>
</protein>
<dbReference type="SUPFAM" id="SSF52540">
    <property type="entry name" value="P-loop containing nucleoside triphosphate hydrolases"/>
    <property type="match status" value="1"/>
</dbReference>
<dbReference type="Proteomes" id="UP000535543">
    <property type="component" value="Unassembled WGS sequence"/>
</dbReference>
<evidence type="ECO:0000313" key="5">
    <source>
        <dbReference type="Proteomes" id="UP000535543"/>
    </source>
</evidence>
<comment type="caution">
    <text evidence="4">The sequence shown here is derived from an EMBL/GenBank/DDBJ whole genome shotgun (WGS) entry which is preliminary data.</text>
</comment>
<organism evidence="4 5">
    <name type="scientific">Antrihabitans stalactiti</name>
    <dbReference type="NCBI Taxonomy" id="2584121"/>
    <lineage>
        <taxon>Bacteria</taxon>
        <taxon>Bacillati</taxon>
        <taxon>Actinomycetota</taxon>
        <taxon>Actinomycetes</taxon>
        <taxon>Mycobacteriales</taxon>
        <taxon>Nocardiaceae</taxon>
        <taxon>Antrihabitans</taxon>
    </lineage>
</organism>
<dbReference type="InterPro" id="IPR050168">
    <property type="entry name" value="AAA_ATPase_domain"/>
</dbReference>
<reference evidence="4 5" key="2">
    <citation type="submission" date="2020-06" db="EMBL/GenBank/DDBJ databases">
        <title>Antribacter stalactiti gen. nov., sp. nov., a new member of the family Nacardiaceae isolated from a cave.</title>
        <authorList>
            <person name="Kim I.S."/>
        </authorList>
    </citation>
    <scope>NUCLEOTIDE SEQUENCE [LARGE SCALE GENOMIC DNA]</scope>
    <source>
        <strain evidence="4 5">YC2-7</strain>
    </source>
</reference>
<dbReference type="Pfam" id="PF00004">
    <property type="entry name" value="AAA"/>
    <property type="match status" value="1"/>
</dbReference>
<keyword evidence="1" id="KW-0547">Nucleotide-binding</keyword>
<dbReference type="InterPro" id="IPR027417">
    <property type="entry name" value="P-loop_NTPase"/>
</dbReference>
<dbReference type="Gene3D" id="3.40.50.300">
    <property type="entry name" value="P-loop containing nucleotide triphosphate hydrolases"/>
    <property type="match status" value="1"/>
</dbReference>
<name>A0A848K7F8_9NOCA</name>
<evidence type="ECO:0000259" key="3">
    <source>
        <dbReference type="SMART" id="SM00382"/>
    </source>
</evidence>
<dbReference type="InterPro" id="IPR003593">
    <property type="entry name" value="AAA+_ATPase"/>
</dbReference>
<keyword evidence="5" id="KW-1185">Reference proteome</keyword>
<evidence type="ECO:0000313" key="4">
    <source>
        <dbReference type="EMBL" id="NMN94935.1"/>
    </source>
</evidence>
<dbReference type="CDD" id="cd19481">
    <property type="entry name" value="RecA-like_protease"/>
    <property type="match status" value="1"/>
</dbReference>
<dbReference type="PANTHER" id="PTHR23077:SF171">
    <property type="entry name" value="NUCLEAR VALOSIN-CONTAINING PROTEIN-LIKE"/>
    <property type="match status" value="1"/>
</dbReference>
<dbReference type="InterPro" id="IPR003959">
    <property type="entry name" value="ATPase_AAA_core"/>
</dbReference>
<dbReference type="PANTHER" id="PTHR23077">
    <property type="entry name" value="AAA-FAMILY ATPASE"/>
    <property type="match status" value="1"/>
</dbReference>
<proteinExistence type="predicted"/>
<evidence type="ECO:0000256" key="2">
    <source>
        <dbReference type="ARBA" id="ARBA00022840"/>
    </source>
</evidence>
<dbReference type="SMART" id="SM00382">
    <property type="entry name" value="AAA"/>
    <property type="match status" value="1"/>
</dbReference>
<dbReference type="GO" id="GO:0016887">
    <property type="term" value="F:ATP hydrolysis activity"/>
    <property type="evidence" value="ECO:0007669"/>
    <property type="project" value="InterPro"/>
</dbReference>
<dbReference type="EMBL" id="VCQU01000002">
    <property type="protein sequence ID" value="NMN94935.1"/>
    <property type="molecule type" value="Genomic_DNA"/>
</dbReference>
<reference evidence="4 5" key="1">
    <citation type="submission" date="2019-05" db="EMBL/GenBank/DDBJ databases">
        <authorList>
            <person name="Lee S.D."/>
        </authorList>
    </citation>
    <scope>NUCLEOTIDE SEQUENCE [LARGE SCALE GENOMIC DNA]</scope>
    <source>
        <strain evidence="4 5">YC2-7</strain>
    </source>
</reference>
<keyword evidence="2 4" id="KW-0067">ATP-binding</keyword>
<dbReference type="GO" id="GO:0005524">
    <property type="term" value="F:ATP binding"/>
    <property type="evidence" value="ECO:0007669"/>
    <property type="project" value="UniProtKB-KW"/>
</dbReference>
<gene>
    <name evidence="4" type="ORF">FGL95_07790</name>
</gene>